<evidence type="ECO:0000313" key="3">
    <source>
        <dbReference type="Proteomes" id="UP001177003"/>
    </source>
</evidence>
<dbReference type="Proteomes" id="UP001177003">
    <property type="component" value="Chromosome 0"/>
</dbReference>
<name>A0AA35V3S0_LACSI</name>
<reference evidence="2" key="1">
    <citation type="submission" date="2023-04" db="EMBL/GenBank/DDBJ databases">
        <authorList>
            <person name="Vijverberg K."/>
            <person name="Xiong W."/>
            <person name="Schranz E."/>
        </authorList>
    </citation>
    <scope>NUCLEOTIDE SEQUENCE</scope>
</reference>
<proteinExistence type="predicted"/>
<evidence type="ECO:0000256" key="1">
    <source>
        <dbReference type="SAM" id="MobiDB-lite"/>
    </source>
</evidence>
<organism evidence="2 3">
    <name type="scientific">Lactuca saligna</name>
    <name type="common">Willowleaf lettuce</name>
    <dbReference type="NCBI Taxonomy" id="75948"/>
    <lineage>
        <taxon>Eukaryota</taxon>
        <taxon>Viridiplantae</taxon>
        <taxon>Streptophyta</taxon>
        <taxon>Embryophyta</taxon>
        <taxon>Tracheophyta</taxon>
        <taxon>Spermatophyta</taxon>
        <taxon>Magnoliopsida</taxon>
        <taxon>eudicotyledons</taxon>
        <taxon>Gunneridae</taxon>
        <taxon>Pentapetalae</taxon>
        <taxon>asterids</taxon>
        <taxon>campanulids</taxon>
        <taxon>Asterales</taxon>
        <taxon>Asteraceae</taxon>
        <taxon>Cichorioideae</taxon>
        <taxon>Cichorieae</taxon>
        <taxon>Lactucinae</taxon>
        <taxon>Lactuca</taxon>
    </lineage>
</organism>
<dbReference type="EMBL" id="OX465086">
    <property type="protein sequence ID" value="CAI9261473.1"/>
    <property type="molecule type" value="Genomic_DNA"/>
</dbReference>
<accession>A0AA35V3S0</accession>
<gene>
    <name evidence="2" type="ORF">LSALG_LOCUS2261</name>
</gene>
<sequence length="97" mass="11189">MENSKQDPGLGPEEYVETDYYYDKSKEEMEEEGNIEEVPSEPHSSEMIQDHPTTPEDSTNRLRLLEENVTTLCGAVRAQQRNKKITREMIELANLMA</sequence>
<evidence type="ECO:0000313" key="2">
    <source>
        <dbReference type="EMBL" id="CAI9261473.1"/>
    </source>
</evidence>
<feature type="region of interest" description="Disordered" evidence="1">
    <location>
        <begin position="24"/>
        <end position="59"/>
    </location>
</feature>
<dbReference type="AlphaFoldDB" id="A0AA35V3S0"/>
<keyword evidence="3" id="KW-1185">Reference proteome</keyword>
<feature type="compositionally biased region" description="Acidic residues" evidence="1">
    <location>
        <begin position="28"/>
        <end position="39"/>
    </location>
</feature>
<protein>
    <submittedName>
        <fullName evidence="2">Uncharacterized protein</fullName>
    </submittedName>
</protein>